<protein>
    <submittedName>
        <fullName evidence="1">Uncharacterized protein</fullName>
    </submittedName>
</protein>
<dbReference type="EMBL" id="UIGI01000002">
    <property type="protein sequence ID" value="SUY92977.1"/>
    <property type="molecule type" value="Genomic_DNA"/>
</dbReference>
<sequence>MLLTAQVMIPQSRSQVSLRSLLIICKLADNHYKTGFGSKSDSHQCSSHN</sequence>
<evidence type="ECO:0000313" key="1">
    <source>
        <dbReference type="EMBL" id="SUY92977.1"/>
    </source>
</evidence>
<dbReference type="Proteomes" id="UP000255528">
    <property type="component" value="Unassembled WGS sequence"/>
</dbReference>
<dbReference type="AlphaFoldDB" id="A0A381KQ90"/>
<evidence type="ECO:0000313" key="2">
    <source>
        <dbReference type="Proteomes" id="UP000255528"/>
    </source>
</evidence>
<dbReference type="RefSeq" id="WP_172588763.1">
    <property type="nucleotide sequence ID" value="NZ_UIGI01000002.1"/>
</dbReference>
<accession>A0A381KQ90</accession>
<organism evidence="1 2">
    <name type="scientific">Buttiauxella agrestis</name>
    <dbReference type="NCBI Taxonomy" id="82977"/>
    <lineage>
        <taxon>Bacteria</taxon>
        <taxon>Pseudomonadati</taxon>
        <taxon>Pseudomonadota</taxon>
        <taxon>Gammaproteobacteria</taxon>
        <taxon>Enterobacterales</taxon>
        <taxon>Enterobacteriaceae</taxon>
        <taxon>Buttiauxella</taxon>
    </lineage>
</organism>
<proteinExistence type="predicted"/>
<name>A0A381KQ90_9ENTR</name>
<gene>
    <name evidence="1" type="ORF">NCTC12119_05007</name>
</gene>
<reference evidence="1 2" key="1">
    <citation type="submission" date="2018-06" db="EMBL/GenBank/DDBJ databases">
        <authorList>
            <consortium name="Pathogen Informatics"/>
            <person name="Doyle S."/>
        </authorList>
    </citation>
    <scope>NUCLEOTIDE SEQUENCE [LARGE SCALE GENOMIC DNA]</scope>
    <source>
        <strain evidence="1 2">NCTC12119</strain>
    </source>
</reference>